<dbReference type="Proteomes" id="UP000001554">
    <property type="component" value="Chromosome 4"/>
</dbReference>
<comment type="similarity">
    <text evidence="2">Belongs to the galactose-3-O-sulfotransferase family.</text>
</comment>
<dbReference type="AlphaFoldDB" id="A0A9J7KZB9"/>
<sequence length="499" mass="57952">MARLWFRKCSRHVARAAVVIFCLGLSHYLHFLSCRSMEESTLSGRKDAFDANRPWATSSISSPGHAPLPRRSENLSPGDEGEAPQPTNRSHHGPPTCRPKTKLAFIKVHKAASSTIMQILQRFGYLRKLSFVQHISRDVNGLYPHGLSKPNFLMPPQGESHDILTYHTVYDRPNIERLLTPDAKFVTILREPFKHFASAFPFYGYKKILNVTAPNPLEAFLENPGFYDNLNRGVYKTKSPMAMDLGLPLRLLSPSYQNEIANTTRQFINKISQEFDLVMISDHFDESLVLFKRLMCWDLKDILYYKYNNYNYSSQYDTSKISQKLRDNHKEWDALDYALYEHFNDTLWKKIAMEGNSFVQELAHFRDVELKMRVHCNSDYSALEPIVISETPWNSAFQIDSEYCTWAKMFHLCYYYLIRDRNSRYQTTLKGHIADEKVQQDGIFYSSPYCSTECENIKKECSLHEYVQHCYLEGFLTKSQSSSRKIKFLSHGGKPLPLE</sequence>
<name>A0A9J7KZB9_BRAFL</name>
<dbReference type="GeneID" id="118413821"/>
<evidence type="ECO:0000313" key="12">
    <source>
        <dbReference type="Proteomes" id="UP000001554"/>
    </source>
</evidence>
<dbReference type="RefSeq" id="XP_035673267.1">
    <property type="nucleotide sequence ID" value="XM_035817374.1"/>
</dbReference>
<organism evidence="12 13">
    <name type="scientific">Branchiostoma floridae</name>
    <name type="common">Florida lancelet</name>
    <name type="synonym">Amphioxus</name>
    <dbReference type="NCBI Taxonomy" id="7739"/>
    <lineage>
        <taxon>Eukaryota</taxon>
        <taxon>Metazoa</taxon>
        <taxon>Chordata</taxon>
        <taxon>Cephalochordata</taxon>
        <taxon>Leptocardii</taxon>
        <taxon>Amphioxiformes</taxon>
        <taxon>Branchiostomatidae</taxon>
        <taxon>Branchiostoma</taxon>
    </lineage>
</organism>
<evidence type="ECO:0000256" key="10">
    <source>
        <dbReference type="SAM" id="MobiDB-lite"/>
    </source>
</evidence>
<evidence type="ECO:0000256" key="9">
    <source>
        <dbReference type="ARBA" id="ARBA00023180"/>
    </source>
</evidence>
<reference evidence="13" key="2">
    <citation type="submission" date="2025-08" db="UniProtKB">
        <authorList>
            <consortium name="RefSeq"/>
        </authorList>
    </citation>
    <scope>IDENTIFICATION</scope>
    <source>
        <strain evidence="13">S238N-H82</strain>
        <tissue evidence="13">Testes</tissue>
    </source>
</reference>
<reference evidence="12" key="1">
    <citation type="journal article" date="2020" name="Nat. Ecol. Evol.">
        <title>Deeply conserved synteny resolves early events in vertebrate evolution.</title>
        <authorList>
            <person name="Simakov O."/>
            <person name="Marletaz F."/>
            <person name="Yue J.X."/>
            <person name="O'Connell B."/>
            <person name="Jenkins J."/>
            <person name="Brandt A."/>
            <person name="Calef R."/>
            <person name="Tung C.H."/>
            <person name="Huang T.K."/>
            <person name="Schmutz J."/>
            <person name="Satoh N."/>
            <person name="Yu J.K."/>
            <person name="Putnam N.H."/>
            <person name="Green R.E."/>
            <person name="Rokhsar D.S."/>
        </authorList>
    </citation>
    <scope>NUCLEOTIDE SEQUENCE [LARGE SCALE GENOMIC DNA]</scope>
    <source>
        <strain evidence="12">S238N-H82</strain>
    </source>
</reference>
<protein>
    <submittedName>
        <fullName evidence="13">Galactose-3-O-sulfotransferase 3-like</fullName>
    </submittedName>
</protein>
<feature type="transmembrane region" description="Helical" evidence="11">
    <location>
        <begin position="12"/>
        <end position="31"/>
    </location>
</feature>
<keyword evidence="8 11" id="KW-0472">Membrane</keyword>
<dbReference type="PANTHER" id="PTHR14647:SF87">
    <property type="entry name" value="PUTATIVE-RELATED"/>
    <property type="match status" value="1"/>
</dbReference>
<keyword evidence="7" id="KW-0333">Golgi apparatus</keyword>
<evidence type="ECO:0000256" key="11">
    <source>
        <dbReference type="SAM" id="Phobius"/>
    </source>
</evidence>
<dbReference type="InterPro" id="IPR009729">
    <property type="entry name" value="Gal-3-0_sulfotransfrase"/>
</dbReference>
<evidence type="ECO:0000256" key="8">
    <source>
        <dbReference type="ARBA" id="ARBA00023136"/>
    </source>
</evidence>
<evidence type="ECO:0000256" key="4">
    <source>
        <dbReference type="ARBA" id="ARBA00022692"/>
    </source>
</evidence>
<keyword evidence="4 11" id="KW-0812">Transmembrane</keyword>
<dbReference type="InterPro" id="IPR027417">
    <property type="entry name" value="P-loop_NTPase"/>
</dbReference>
<proteinExistence type="inferred from homology"/>
<evidence type="ECO:0000256" key="3">
    <source>
        <dbReference type="ARBA" id="ARBA00022679"/>
    </source>
</evidence>
<dbReference type="GO" id="GO:0008146">
    <property type="term" value="F:sulfotransferase activity"/>
    <property type="evidence" value="ECO:0000318"/>
    <property type="project" value="GO_Central"/>
</dbReference>
<gene>
    <name evidence="13" type="primary">LOC118413821</name>
</gene>
<keyword evidence="5" id="KW-0735">Signal-anchor</keyword>
<dbReference type="Gene3D" id="3.40.50.300">
    <property type="entry name" value="P-loop containing nucleotide triphosphate hydrolases"/>
    <property type="match status" value="1"/>
</dbReference>
<keyword evidence="12" id="KW-1185">Reference proteome</keyword>
<keyword evidence="6 11" id="KW-1133">Transmembrane helix</keyword>
<dbReference type="KEGG" id="bfo:118413821"/>
<dbReference type="GO" id="GO:0001733">
    <property type="term" value="F:galactosylceramide sulfotransferase activity"/>
    <property type="evidence" value="ECO:0007669"/>
    <property type="project" value="InterPro"/>
</dbReference>
<comment type="subcellular location">
    <subcellularLocation>
        <location evidence="1">Golgi apparatus membrane</location>
        <topology evidence="1">Single-pass type II membrane protein</topology>
    </subcellularLocation>
</comment>
<evidence type="ECO:0000256" key="2">
    <source>
        <dbReference type="ARBA" id="ARBA00008124"/>
    </source>
</evidence>
<keyword evidence="9" id="KW-0325">Glycoprotein</keyword>
<evidence type="ECO:0000313" key="13">
    <source>
        <dbReference type="RefSeq" id="XP_035673267.1"/>
    </source>
</evidence>
<dbReference type="GO" id="GO:0000139">
    <property type="term" value="C:Golgi membrane"/>
    <property type="evidence" value="ECO:0007669"/>
    <property type="project" value="UniProtKB-SubCell"/>
</dbReference>
<evidence type="ECO:0000256" key="5">
    <source>
        <dbReference type="ARBA" id="ARBA00022968"/>
    </source>
</evidence>
<evidence type="ECO:0000256" key="7">
    <source>
        <dbReference type="ARBA" id="ARBA00023034"/>
    </source>
</evidence>
<accession>A0A9J7KZB9</accession>
<dbReference type="GO" id="GO:0009247">
    <property type="term" value="P:glycolipid biosynthetic process"/>
    <property type="evidence" value="ECO:0007669"/>
    <property type="project" value="InterPro"/>
</dbReference>
<keyword evidence="3" id="KW-0808">Transferase</keyword>
<dbReference type="OrthoDB" id="514299at2759"/>
<dbReference type="SUPFAM" id="SSF52540">
    <property type="entry name" value="P-loop containing nucleoside triphosphate hydrolases"/>
    <property type="match status" value="1"/>
</dbReference>
<feature type="region of interest" description="Disordered" evidence="10">
    <location>
        <begin position="54"/>
        <end position="97"/>
    </location>
</feature>
<dbReference type="PANTHER" id="PTHR14647">
    <property type="entry name" value="GALACTOSE-3-O-SULFOTRANSFERASE"/>
    <property type="match status" value="1"/>
</dbReference>
<evidence type="ECO:0000256" key="6">
    <source>
        <dbReference type="ARBA" id="ARBA00022989"/>
    </source>
</evidence>
<dbReference type="Pfam" id="PF06990">
    <property type="entry name" value="Gal-3-0_sulfotr"/>
    <property type="match status" value="1"/>
</dbReference>
<evidence type="ECO:0000256" key="1">
    <source>
        <dbReference type="ARBA" id="ARBA00004323"/>
    </source>
</evidence>